<dbReference type="PANTHER" id="PTHR30349">
    <property type="entry name" value="PHAGE INTEGRASE-RELATED"/>
    <property type="match status" value="1"/>
</dbReference>
<evidence type="ECO:0000259" key="7">
    <source>
        <dbReference type="PROSITE" id="PS51900"/>
    </source>
</evidence>
<evidence type="ECO:0000313" key="9">
    <source>
        <dbReference type="EMBL" id="KKB48012.1"/>
    </source>
</evidence>
<dbReference type="Pfam" id="PF00589">
    <property type="entry name" value="Phage_integrase"/>
    <property type="match status" value="1"/>
</dbReference>
<dbReference type="GO" id="GO:0015074">
    <property type="term" value="P:DNA integration"/>
    <property type="evidence" value="ECO:0007669"/>
    <property type="project" value="UniProtKB-KW"/>
</dbReference>
<evidence type="ECO:0000256" key="4">
    <source>
        <dbReference type="ARBA" id="ARBA00023172"/>
    </source>
</evidence>
<dbReference type="PATRIC" id="fig|1203610.3.peg.2449"/>
<dbReference type="RefSeq" id="WP_007754523.1">
    <property type="nucleotide sequence ID" value="NZ_AUAE01000052.1"/>
</dbReference>
<dbReference type="InterPro" id="IPR013762">
    <property type="entry name" value="Integrase-like_cat_sf"/>
</dbReference>
<dbReference type="AlphaFoldDB" id="A0A0F5IYW5"/>
<keyword evidence="3 5" id="KW-0238">DNA-binding</keyword>
<dbReference type="InterPro" id="IPR010998">
    <property type="entry name" value="Integrase_recombinase_N"/>
</dbReference>
<dbReference type="InterPro" id="IPR011010">
    <property type="entry name" value="DNA_brk_join_enz"/>
</dbReference>
<gene>
    <name evidence="11" type="ORF">HMPREF1536_02385</name>
    <name evidence="10" type="ORF">HMPREF1536_03907</name>
    <name evidence="9" type="ORF">HMPREF1536_04976</name>
    <name evidence="8" type="ORF">HMPREF1536_05094</name>
</gene>
<dbReference type="GO" id="GO:0003677">
    <property type="term" value="F:DNA binding"/>
    <property type="evidence" value="ECO:0007669"/>
    <property type="project" value="UniProtKB-UniRule"/>
</dbReference>
<dbReference type="PROSITE" id="PS51900">
    <property type="entry name" value="CB"/>
    <property type="match status" value="1"/>
</dbReference>
<evidence type="ECO:0000256" key="1">
    <source>
        <dbReference type="ARBA" id="ARBA00008857"/>
    </source>
</evidence>
<proteinExistence type="inferred from homology"/>
<evidence type="ECO:0000256" key="2">
    <source>
        <dbReference type="ARBA" id="ARBA00022908"/>
    </source>
</evidence>
<dbReference type="EMBL" id="AQHW01000020">
    <property type="protein sequence ID" value="KKB50372.1"/>
    <property type="molecule type" value="Genomic_DNA"/>
</dbReference>
<dbReference type="Gene3D" id="1.10.150.130">
    <property type="match status" value="1"/>
</dbReference>
<evidence type="ECO:0008006" key="13">
    <source>
        <dbReference type="Google" id="ProtNLM"/>
    </source>
</evidence>
<name>A0A0F5IYW5_9BACT</name>
<dbReference type="InterPro" id="IPR004107">
    <property type="entry name" value="Integrase_SAM-like_N"/>
</dbReference>
<keyword evidence="4" id="KW-0233">DNA recombination</keyword>
<feature type="domain" description="Tyr recombinase" evidence="6">
    <location>
        <begin position="121"/>
        <end position="310"/>
    </location>
</feature>
<dbReference type="InterPro" id="IPR002104">
    <property type="entry name" value="Integrase_catalytic"/>
</dbReference>
<dbReference type="SUPFAM" id="SSF56349">
    <property type="entry name" value="DNA breaking-rejoining enzymes"/>
    <property type="match status" value="1"/>
</dbReference>
<evidence type="ECO:0000256" key="5">
    <source>
        <dbReference type="PROSITE-ProRule" id="PRU01248"/>
    </source>
</evidence>
<protein>
    <recommendedName>
        <fullName evidence="13">Integrase</fullName>
    </recommendedName>
</protein>
<dbReference type="EMBL" id="AQHW01000028">
    <property type="protein sequence ID" value="KKB48012.1"/>
    <property type="molecule type" value="Genomic_DNA"/>
</dbReference>
<keyword evidence="12" id="KW-1185">Reference proteome</keyword>
<sequence length="341" mass="39605">MKTTDFAKHLTAFFTEYLIGERGVSPNTIRSYSESFSLLLNFLDEQVNIKADNLRLEHITRKTVLNFLDWLQDTKKSSNATRNQRLAALRSFCTYMQYEDVKRLEQWQEILSIKVKTHEKRSVNYLSIDGIKLLLAQIPINTKKGRRDLALISLLYDSGARVQELIDLTPASLKLEKPCHVTLFGKGRKKRIVPLQDEQVNLLRSYMEENRLDLSGFNQRPLFFNSCGRKLTNSGISYILNNYINHARIQDPELIPEKISPHTLRHSKAMHLLQAGVNLVYIRDILGHVSIQTTEIYARADSKQKREALESAYVNMIPNDITERSWEKDQELKIWLRNLSK</sequence>
<comment type="similarity">
    <text evidence="1">Belongs to the 'phage' integrase family.</text>
</comment>
<dbReference type="InterPro" id="IPR044068">
    <property type="entry name" value="CB"/>
</dbReference>
<evidence type="ECO:0000313" key="12">
    <source>
        <dbReference type="Proteomes" id="UP000033035"/>
    </source>
</evidence>
<evidence type="ECO:0000313" key="11">
    <source>
        <dbReference type="EMBL" id="KKB56749.1"/>
    </source>
</evidence>
<dbReference type="Gene3D" id="1.10.443.10">
    <property type="entry name" value="Intergrase catalytic core"/>
    <property type="match status" value="1"/>
</dbReference>
<dbReference type="STRING" id="1203610.HMPREF1536_02385"/>
<reference evidence="10 12" key="1">
    <citation type="submission" date="2013-04" db="EMBL/GenBank/DDBJ databases">
        <title>The Genome Sequence of Parabacteroides gordonii DSM 23371.</title>
        <authorList>
            <consortium name="The Broad Institute Genomics Platform"/>
            <person name="Earl A."/>
            <person name="Ward D."/>
            <person name="Feldgarden M."/>
            <person name="Gevers D."/>
            <person name="Martens E."/>
            <person name="Sakamoto M."/>
            <person name="Benno Y."/>
            <person name="Suzuki N."/>
            <person name="Matsunaga N."/>
            <person name="Koshihara K."/>
            <person name="Seki M."/>
            <person name="Komiya H."/>
            <person name="Walker B."/>
            <person name="Young S."/>
            <person name="Zeng Q."/>
            <person name="Gargeya S."/>
            <person name="Fitzgerald M."/>
            <person name="Haas B."/>
            <person name="Abouelleil A."/>
            <person name="Allen A.W."/>
            <person name="Alvarado L."/>
            <person name="Arachchi H.M."/>
            <person name="Berlin A.M."/>
            <person name="Chapman S.B."/>
            <person name="Gainer-Dewar J."/>
            <person name="Goldberg J."/>
            <person name="Griggs A."/>
            <person name="Gujja S."/>
            <person name="Hansen M."/>
            <person name="Howarth C."/>
            <person name="Imamovic A."/>
            <person name="Ireland A."/>
            <person name="Larimer J."/>
            <person name="McCowan C."/>
            <person name="Murphy C."/>
            <person name="Pearson M."/>
            <person name="Poon T.W."/>
            <person name="Priest M."/>
            <person name="Roberts A."/>
            <person name="Saif S."/>
            <person name="Shea T."/>
            <person name="Sisk P."/>
            <person name="Sykes S."/>
            <person name="Wortman J."/>
            <person name="Nusbaum C."/>
            <person name="Birren B."/>
        </authorList>
    </citation>
    <scope>NUCLEOTIDE SEQUENCE [LARGE SCALE GENOMIC DNA]</scope>
    <source>
        <strain evidence="10 12">MS-1</strain>
    </source>
</reference>
<dbReference type="HOGENOM" id="CLU_027562_9_1_10"/>
<evidence type="ECO:0000313" key="10">
    <source>
        <dbReference type="EMBL" id="KKB50372.1"/>
    </source>
</evidence>
<dbReference type="GO" id="GO:0006310">
    <property type="term" value="P:DNA recombination"/>
    <property type="evidence" value="ECO:0007669"/>
    <property type="project" value="UniProtKB-KW"/>
</dbReference>
<dbReference type="CDD" id="cd01182">
    <property type="entry name" value="INT_RitC_C_like"/>
    <property type="match status" value="1"/>
</dbReference>
<comment type="caution">
    <text evidence="10">The sequence shown here is derived from an EMBL/GenBank/DDBJ whole genome shotgun (WGS) entry which is preliminary data.</text>
</comment>
<dbReference type="Pfam" id="PF02899">
    <property type="entry name" value="Phage_int_SAM_1"/>
    <property type="match status" value="1"/>
</dbReference>
<organism evidence="10 12">
    <name type="scientific">Parabacteroides gordonii MS-1 = DSM 23371</name>
    <dbReference type="NCBI Taxonomy" id="1203610"/>
    <lineage>
        <taxon>Bacteria</taxon>
        <taxon>Pseudomonadati</taxon>
        <taxon>Bacteroidota</taxon>
        <taxon>Bacteroidia</taxon>
        <taxon>Bacteroidales</taxon>
        <taxon>Tannerellaceae</taxon>
        <taxon>Parabacteroides</taxon>
    </lineage>
</organism>
<dbReference type="PANTHER" id="PTHR30349:SF41">
    <property type="entry name" value="INTEGRASE_RECOMBINASE PROTEIN MJ0367-RELATED"/>
    <property type="match status" value="1"/>
</dbReference>
<dbReference type="Proteomes" id="UP000033035">
    <property type="component" value="Unassembled WGS sequence"/>
</dbReference>
<evidence type="ECO:0000259" key="6">
    <source>
        <dbReference type="PROSITE" id="PS51898"/>
    </source>
</evidence>
<accession>A0A0F5IYW5</accession>
<dbReference type="InterPro" id="IPR050090">
    <property type="entry name" value="Tyrosine_recombinase_XerCD"/>
</dbReference>
<feature type="domain" description="Core-binding (CB)" evidence="7">
    <location>
        <begin position="4"/>
        <end position="97"/>
    </location>
</feature>
<evidence type="ECO:0000256" key="3">
    <source>
        <dbReference type="ARBA" id="ARBA00023125"/>
    </source>
</evidence>
<dbReference type="PROSITE" id="PS51898">
    <property type="entry name" value="TYR_RECOMBINASE"/>
    <property type="match status" value="1"/>
</dbReference>
<evidence type="ECO:0000313" key="8">
    <source>
        <dbReference type="EMBL" id="KKB47450.1"/>
    </source>
</evidence>
<dbReference type="GeneID" id="92988025"/>
<dbReference type="EMBL" id="AQHW01000029">
    <property type="protein sequence ID" value="KKB47450.1"/>
    <property type="molecule type" value="Genomic_DNA"/>
</dbReference>
<dbReference type="EMBL" id="AQHW01000014">
    <property type="protein sequence ID" value="KKB56749.1"/>
    <property type="molecule type" value="Genomic_DNA"/>
</dbReference>
<keyword evidence="2" id="KW-0229">DNA integration</keyword>